<dbReference type="EMBL" id="CADCTB010000223">
    <property type="protein sequence ID" value="CAA9278939.1"/>
    <property type="molecule type" value="Genomic_DNA"/>
</dbReference>
<dbReference type="AlphaFoldDB" id="A0A6J4JG87"/>
<reference evidence="1" key="1">
    <citation type="submission" date="2020-02" db="EMBL/GenBank/DDBJ databases">
        <authorList>
            <person name="Meier V. D."/>
        </authorList>
    </citation>
    <scope>NUCLEOTIDE SEQUENCE</scope>
    <source>
        <strain evidence="1">AVDCRST_MAG10</strain>
    </source>
</reference>
<organism evidence="1">
    <name type="scientific">uncultured Acidimicrobiales bacterium</name>
    <dbReference type="NCBI Taxonomy" id="310071"/>
    <lineage>
        <taxon>Bacteria</taxon>
        <taxon>Bacillati</taxon>
        <taxon>Actinomycetota</taxon>
        <taxon>Acidimicrobiia</taxon>
        <taxon>Acidimicrobiales</taxon>
        <taxon>environmental samples</taxon>
    </lineage>
</organism>
<protein>
    <submittedName>
        <fullName evidence="1">Uncharacterized protein</fullName>
    </submittedName>
</protein>
<proteinExistence type="predicted"/>
<accession>A0A6J4JG87</accession>
<gene>
    <name evidence="1" type="ORF">AVDCRST_MAG10-3767</name>
</gene>
<evidence type="ECO:0000313" key="1">
    <source>
        <dbReference type="EMBL" id="CAA9278939.1"/>
    </source>
</evidence>
<name>A0A6J4JG87_9ACTN</name>
<sequence length="147" mass="16701">MTDDWVWPWGMTEADPDPASRPWVFNPRGFLLVVVADAAEAERAAVAIEEAGFPPAHHRTYTGEQVLEDRARFVAQQGIARRLVETVTIDTEVLDLLIDYARAGRAFLWVRAPERDDANRAIRALSTHDALYFRYYGNDGVEEIRMP</sequence>